<keyword evidence="3" id="KW-1185">Reference proteome</keyword>
<evidence type="ECO:0000313" key="2">
    <source>
        <dbReference type="EMBL" id="SMG08159.1"/>
    </source>
</evidence>
<accession>A0A1X7I2E8</accession>
<keyword evidence="2" id="KW-0540">Nuclease</keyword>
<dbReference type="OrthoDB" id="2594539at2"/>
<dbReference type="EMBL" id="FXAY01000001">
    <property type="protein sequence ID" value="SMG08159.1"/>
    <property type="molecule type" value="Genomic_DNA"/>
</dbReference>
<dbReference type="SUPFAM" id="SSF52980">
    <property type="entry name" value="Restriction endonuclease-like"/>
    <property type="match status" value="1"/>
</dbReference>
<feature type="domain" description="DUF559" evidence="1">
    <location>
        <begin position="200"/>
        <end position="277"/>
    </location>
</feature>
<dbReference type="InterPro" id="IPR011335">
    <property type="entry name" value="Restrct_endonuc-II-like"/>
</dbReference>
<keyword evidence="2" id="KW-0255">Endonuclease</keyword>
<dbReference type="Proteomes" id="UP000193244">
    <property type="component" value="Unassembled WGS sequence"/>
</dbReference>
<dbReference type="Gene3D" id="3.40.960.10">
    <property type="entry name" value="VSR Endonuclease"/>
    <property type="match status" value="1"/>
</dbReference>
<organism evidence="2 3">
    <name type="scientific">Agreia pratensis</name>
    <dbReference type="NCBI Taxonomy" id="150121"/>
    <lineage>
        <taxon>Bacteria</taxon>
        <taxon>Bacillati</taxon>
        <taxon>Actinomycetota</taxon>
        <taxon>Actinomycetes</taxon>
        <taxon>Micrococcales</taxon>
        <taxon>Microbacteriaceae</taxon>
        <taxon>Agreia</taxon>
    </lineage>
</organism>
<dbReference type="STRING" id="150121.SAMN06296010_0104"/>
<dbReference type="Pfam" id="PF04480">
    <property type="entry name" value="DUF559"/>
    <property type="match status" value="1"/>
</dbReference>
<dbReference type="InterPro" id="IPR007569">
    <property type="entry name" value="DUF559"/>
</dbReference>
<keyword evidence="2" id="KW-0378">Hydrolase</keyword>
<gene>
    <name evidence="2" type="ORF">SAMN06296010_0104</name>
</gene>
<protein>
    <submittedName>
        <fullName evidence="2">Very-short-patch-repair endonuclease</fullName>
    </submittedName>
</protein>
<proteinExistence type="predicted"/>
<sequence>MANLIALLGADGVASTRSIERRGMSRAAIARLISAGELRRIRNGWVARPGAAEDAVQAVRVGGSLSCLSVLKRRGIWCDDDHLLHVRVGRHAGHLSAPHDRGIELGRPAARGVRLHRDAVDSSPATAVDPVPIALAHVFRCQPRENVIVSLDSALRGGHILLPELRDVVAQLPAKYGPYLNLVDMSAESGLETKARLRLRALGIPYRAQVRISRVGYVDLLVGERLVIELDGEAWHSGPIAYAEDRRRDLELMRQGFVVMRLSFSQVMSEWALVESVIRAIVARREHFWSMRQRRDGLG</sequence>
<reference evidence="3" key="1">
    <citation type="submission" date="2017-04" db="EMBL/GenBank/DDBJ databases">
        <authorList>
            <person name="Varghese N."/>
            <person name="Submissions S."/>
        </authorList>
    </citation>
    <scope>NUCLEOTIDE SEQUENCE [LARGE SCALE GENOMIC DNA]</scope>
    <source>
        <strain evidence="3">VKM Ac-2510</strain>
    </source>
</reference>
<name>A0A1X7I2E8_9MICO</name>
<evidence type="ECO:0000259" key="1">
    <source>
        <dbReference type="Pfam" id="PF04480"/>
    </source>
</evidence>
<dbReference type="AlphaFoldDB" id="A0A1X7I2E8"/>
<dbReference type="GO" id="GO:0004519">
    <property type="term" value="F:endonuclease activity"/>
    <property type="evidence" value="ECO:0007669"/>
    <property type="project" value="UniProtKB-KW"/>
</dbReference>
<evidence type="ECO:0000313" key="3">
    <source>
        <dbReference type="Proteomes" id="UP000193244"/>
    </source>
</evidence>